<sequence length="58" mass="5998">MRCSASSLFGALLLVARGALAVRHNSRVSIMAPSDSVGDVTKTLLAASESVTQLPMPI</sequence>
<gene>
    <name evidence="2" type="primary">RAP-1</name>
</gene>
<feature type="signal peptide" evidence="1">
    <location>
        <begin position="1"/>
        <end position="21"/>
    </location>
</feature>
<evidence type="ECO:0000313" key="2">
    <source>
        <dbReference type="EMBL" id="ALL27277.1"/>
    </source>
</evidence>
<dbReference type="EMBL" id="KR811096">
    <property type="protein sequence ID" value="ALL27277.1"/>
    <property type="molecule type" value="Genomic_DNA"/>
</dbReference>
<protein>
    <submittedName>
        <fullName evidence="2">Truncated rhoptry-associated protein 1</fullName>
    </submittedName>
</protein>
<organism evidence="2">
    <name type="scientific">Babesia caballi</name>
    <dbReference type="NCBI Taxonomy" id="5871"/>
    <lineage>
        <taxon>Eukaryota</taxon>
        <taxon>Sar</taxon>
        <taxon>Alveolata</taxon>
        <taxon>Apicomplexa</taxon>
        <taxon>Aconoidasida</taxon>
        <taxon>Piroplasmida</taxon>
        <taxon>Babesiidae</taxon>
        <taxon>Babesia</taxon>
    </lineage>
</organism>
<proteinExistence type="predicted"/>
<feature type="chain" id="PRO_5006589145" evidence="1">
    <location>
        <begin position="22"/>
        <end position="58"/>
    </location>
</feature>
<reference evidence="2" key="1">
    <citation type="journal article" date="2016" name="Parasit. Vectors">
        <title>Assessment of Theileria equi and Babesia caballi infections in equine populations in Egypt by molecular, serological and hematological approaches.</title>
        <authorList>
            <person name="Mahmoud M.S."/>
            <person name="El-Ezz N.T."/>
            <person name="Abdel-Shafy S."/>
            <person name="Nassar S.A."/>
            <person name="El Namaky A.H."/>
            <person name="Khalil W.K."/>
            <person name="Knowles D."/>
            <person name="Kappmeyer L."/>
            <person name="Silva M.G."/>
            <person name="Suarez C.E."/>
        </authorList>
    </citation>
    <scope>NUCLEOTIDE SEQUENCE</scope>
    <source>
        <strain evidence="2">87-3</strain>
    </source>
</reference>
<accession>A0A0S1LIW7</accession>
<evidence type="ECO:0000256" key="1">
    <source>
        <dbReference type="SAM" id="SignalP"/>
    </source>
</evidence>
<keyword evidence="1" id="KW-0732">Signal</keyword>
<name>A0A0S1LIW7_BABCB</name>
<dbReference type="AlphaFoldDB" id="A0A0S1LIW7"/>